<reference evidence="2 3" key="1">
    <citation type="submission" date="2019-12" db="EMBL/GenBank/DDBJ databases">
        <authorList>
            <person name="Floudas D."/>
            <person name="Bentzer J."/>
            <person name="Ahren D."/>
            <person name="Johansson T."/>
            <person name="Persson P."/>
            <person name="Tunlid A."/>
        </authorList>
    </citation>
    <scope>NUCLEOTIDE SEQUENCE [LARGE SCALE GENOMIC DNA]</scope>
    <source>
        <strain evidence="2 3">CBS 102.39</strain>
    </source>
</reference>
<organism evidence="2 3">
    <name type="scientific">Agrocybe pediades</name>
    <dbReference type="NCBI Taxonomy" id="84607"/>
    <lineage>
        <taxon>Eukaryota</taxon>
        <taxon>Fungi</taxon>
        <taxon>Dikarya</taxon>
        <taxon>Basidiomycota</taxon>
        <taxon>Agaricomycotina</taxon>
        <taxon>Agaricomycetes</taxon>
        <taxon>Agaricomycetidae</taxon>
        <taxon>Agaricales</taxon>
        <taxon>Agaricineae</taxon>
        <taxon>Strophariaceae</taxon>
        <taxon>Agrocybe</taxon>
    </lineage>
</organism>
<sequence>MDGTQTKLWETSKSSTVTQHTFQDLPNELALAIFSLLELKSYIVLHGVCKKWKQLLPSADIHPIRRRMFNLFHHMLQHPRFPETRPWTLKNLRTSFNRKAYIDALLSKYRAVPEEFRLWILEWPARMVSFGMWPGLPVTFHKENTLDKAYGMNWIAWRTEDDLPGYYEVLYRHPSREDRWLPALQFWQMDYGGSWLIFGKDDPDLFGRVALLKVRLPSPGIHHIR</sequence>
<evidence type="ECO:0000259" key="1">
    <source>
        <dbReference type="PROSITE" id="PS50181"/>
    </source>
</evidence>
<proteinExistence type="predicted"/>
<evidence type="ECO:0000313" key="2">
    <source>
        <dbReference type="EMBL" id="KAF4616401.1"/>
    </source>
</evidence>
<dbReference type="InterPro" id="IPR036047">
    <property type="entry name" value="F-box-like_dom_sf"/>
</dbReference>
<evidence type="ECO:0000313" key="3">
    <source>
        <dbReference type="Proteomes" id="UP000521872"/>
    </source>
</evidence>
<feature type="domain" description="F-box" evidence="1">
    <location>
        <begin position="19"/>
        <end position="68"/>
    </location>
</feature>
<dbReference type="EMBL" id="JAACJL010000031">
    <property type="protein sequence ID" value="KAF4616401.1"/>
    <property type="molecule type" value="Genomic_DNA"/>
</dbReference>
<dbReference type="Gene3D" id="1.20.1280.50">
    <property type="match status" value="1"/>
</dbReference>
<dbReference type="AlphaFoldDB" id="A0A8H4QT59"/>
<dbReference type="Proteomes" id="UP000521872">
    <property type="component" value="Unassembled WGS sequence"/>
</dbReference>
<name>A0A8H4QT59_9AGAR</name>
<dbReference type="Pfam" id="PF12937">
    <property type="entry name" value="F-box-like"/>
    <property type="match status" value="1"/>
</dbReference>
<dbReference type="CDD" id="cd09917">
    <property type="entry name" value="F-box_SF"/>
    <property type="match status" value="1"/>
</dbReference>
<comment type="caution">
    <text evidence="2">The sequence shown here is derived from an EMBL/GenBank/DDBJ whole genome shotgun (WGS) entry which is preliminary data.</text>
</comment>
<dbReference type="PROSITE" id="PS50181">
    <property type="entry name" value="FBOX"/>
    <property type="match status" value="1"/>
</dbReference>
<accession>A0A8H4QT59</accession>
<dbReference type="SUPFAM" id="SSF81383">
    <property type="entry name" value="F-box domain"/>
    <property type="match status" value="1"/>
</dbReference>
<dbReference type="InterPro" id="IPR001810">
    <property type="entry name" value="F-box_dom"/>
</dbReference>
<gene>
    <name evidence="2" type="ORF">D9613_008862</name>
</gene>
<keyword evidence="3" id="KW-1185">Reference proteome</keyword>
<protein>
    <recommendedName>
        <fullName evidence="1">F-box domain-containing protein</fullName>
    </recommendedName>
</protein>